<dbReference type="InterPro" id="IPR007197">
    <property type="entry name" value="rSAM"/>
</dbReference>
<keyword evidence="4" id="KW-0479">Metal-binding</keyword>
<dbReference type="CDD" id="cd01335">
    <property type="entry name" value="Radical_SAM"/>
    <property type="match status" value="1"/>
</dbReference>
<evidence type="ECO:0000313" key="8">
    <source>
        <dbReference type="EMBL" id="BDY12471.1"/>
    </source>
</evidence>
<accession>A0ABN6WTR0</accession>
<dbReference type="InterPro" id="IPR040084">
    <property type="entry name" value="GTPase_Obg"/>
</dbReference>
<dbReference type="PROSITE" id="PS51918">
    <property type="entry name" value="RADICAL_SAM"/>
    <property type="match status" value="1"/>
</dbReference>
<protein>
    <submittedName>
        <fullName evidence="8">Radical SAM protein</fullName>
    </submittedName>
</protein>
<evidence type="ECO:0000259" key="7">
    <source>
        <dbReference type="PROSITE" id="PS51918"/>
    </source>
</evidence>
<gene>
    <name evidence="8" type="ORF">HCR_07830</name>
</gene>
<evidence type="ECO:0000256" key="4">
    <source>
        <dbReference type="ARBA" id="ARBA00022723"/>
    </source>
</evidence>
<dbReference type="PANTHER" id="PTHR43787:SF11">
    <property type="entry name" value="UPF0026 PROTEIN SLR1464"/>
    <property type="match status" value="1"/>
</dbReference>
<reference evidence="8 9" key="1">
    <citation type="submission" date="2023-03" db="EMBL/GenBank/DDBJ databases">
        <title>Description of Hydrogenimonas sp. ISO32.</title>
        <authorList>
            <person name="Mino S."/>
            <person name="Fukazawa S."/>
            <person name="Sawabe T."/>
        </authorList>
    </citation>
    <scope>NUCLEOTIDE SEQUENCE [LARGE SCALE GENOMIC DNA]</scope>
    <source>
        <strain evidence="8 9">ISO32</strain>
    </source>
</reference>
<dbReference type="InterPro" id="IPR058240">
    <property type="entry name" value="rSAM_sf"/>
</dbReference>
<dbReference type="InterPro" id="IPR013785">
    <property type="entry name" value="Aldolase_TIM"/>
</dbReference>
<keyword evidence="2" id="KW-0004">4Fe-4S</keyword>
<dbReference type="EMBL" id="AP027370">
    <property type="protein sequence ID" value="BDY12471.1"/>
    <property type="molecule type" value="Genomic_DNA"/>
</dbReference>
<feature type="domain" description="Radical SAM core" evidence="7">
    <location>
        <begin position="16"/>
        <end position="246"/>
    </location>
</feature>
<dbReference type="Gene3D" id="3.20.20.70">
    <property type="entry name" value="Aldolase class I"/>
    <property type="match status" value="1"/>
</dbReference>
<evidence type="ECO:0000256" key="6">
    <source>
        <dbReference type="ARBA" id="ARBA00023014"/>
    </source>
</evidence>
<organism evidence="8 9">
    <name type="scientific">Hydrogenimonas cancrithermarum</name>
    <dbReference type="NCBI Taxonomy" id="2993563"/>
    <lineage>
        <taxon>Bacteria</taxon>
        <taxon>Pseudomonadati</taxon>
        <taxon>Campylobacterota</taxon>
        <taxon>Epsilonproteobacteria</taxon>
        <taxon>Campylobacterales</taxon>
        <taxon>Hydrogenimonadaceae</taxon>
        <taxon>Hydrogenimonas</taxon>
    </lineage>
</organism>
<dbReference type="Proteomes" id="UP001321445">
    <property type="component" value="Chromosome"/>
</dbReference>
<name>A0ABN6WTR0_9BACT</name>
<evidence type="ECO:0000313" key="9">
    <source>
        <dbReference type="Proteomes" id="UP001321445"/>
    </source>
</evidence>
<proteinExistence type="predicted"/>
<keyword evidence="5" id="KW-0408">Iron</keyword>
<comment type="cofactor">
    <cofactor evidence="1">
        <name>[4Fe-4S] cluster</name>
        <dbReference type="ChEBI" id="CHEBI:49883"/>
    </cofactor>
</comment>
<dbReference type="Pfam" id="PF04055">
    <property type="entry name" value="Radical_SAM"/>
    <property type="match status" value="1"/>
</dbReference>
<dbReference type="SFLD" id="SFLDS00029">
    <property type="entry name" value="Radical_SAM"/>
    <property type="match status" value="1"/>
</dbReference>
<evidence type="ECO:0000256" key="1">
    <source>
        <dbReference type="ARBA" id="ARBA00001966"/>
    </source>
</evidence>
<evidence type="ECO:0000256" key="2">
    <source>
        <dbReference type="ARBA" id="ARBA00022485"/>
    </source>
</evidence>
<dbReference type="PANTHER" id="PTHR43787">
    <property type="entry name" value="FEMO COFACTOR BIOSYNTHESIS PROTEIN NIFB-RELATED"/>
    <property type="match status" value="1"/>
</dbReference>
<dbReference type="RefSeq" id="WP_286337664.1">
    <property type="nucleotide sequence ID" value="NZ_AP027370.1"/>
</dbReference>
<evidence type="ECO:0000256" key="5">
    <source>
        <dbReference type="ARBA" id="ARBA00023004"/>
    </source>
</evidence>
<keyword evidence="9" id="KW-1185">Reference proteome</keyword>
<dbReference type="SFLD" id="SFLDG01083">
    <property type="entry name" value="Uncharacterised_Radical_SAM_Su"/>
    <property type="match status" value="1"/>
</dbReference>
<evidence type="ECO:0000256" key="3">
    <source>
        <dbReference type="ARBA" id="ARBA00022691"/>
    </source>
</evidence>
<sequence>MKPAKYRTIFGPIPSRRFGTSLGIDLSPGKKQCNYDCLYCELAASKPVDRIENPPSVDEIVTELTSALEEHPDIDVITITANGEPTLYPFLDELVDRIDAIKNGYKTLILTNASTIHRPEIQRTLAKLDTVKLSLDCVTPECFKKLDRPVESVDLQAIVEGIRNFRTIYNGEMVLEILMVKGINTADREIEAFNRILPTLGADRIDIGTVDRPPAYPIEPLSYAELHRIAQKFDPSLPIHIASRHKAKEAKGSFSDEEIVSTLQKRPLTMEDIETLFDEESLKRFQRLLAAKKIETKKVGAVTFYGTDFSKQKVKNS</sequence>
<keyword evidence="3" id="KW-0949">S-adenosyl-L-methionine</keyword>
<keyword evidence="6" id="KW-0411">Iron-sulfur</keyword>
<dbReference type="SFLD" id="SFLDG01067">
    <property type="entry name" value="SPASM/twitch_domain_containing"/>
    <property type="match status" value="1"/>
</dbReference>
<dbReference type="SUPFAM" id="SSF102114">
    <property type="entry name" value="Radical SAM enzymes"/>
    <property type="match status" value="1"/>
</dbReference>